<name>A0A833VSP4_9POAL</name>
<evidence type="ECO:0000313" key="4">
    <source>
        <dbReference type="Proteomes" id="UP000623129"/>
    </source>
</evidence>
<dbReference type="EMBL" id="SWLB01000002">
    <property type="protein sequence ID" value="KAF3340545.1"/>
    <property type="molecule type" value="Genomic_DNA"/>
</dbReference>
<reference evidence="3" key="1">
    <citation type="submission" date="2020-01" db="EMBL/GenBank/DDBJ databases">
        <title>Genome sequence of Kobresia littledalei, the first chromosome-level genome in the family Cyperaceae.</title>
        <authorList>
            <person name="Qu G."/>
        </authorList>
    </citation>
    <scope>NUCLEOTIDE SEQUENCE</scope>
    <source>
        <strain evidence="3">C.B.Clarke</strain>
        <tissue evidence="3">Leaf</tissue>
    </source>
</reference>
<feature type="chain" id="PRO_5032819981" evidence="2">
    <location>
        <begin position="28"/>
        <end position="208"/>
    </location>
</feature>
<evidence type="ECO:0000256" key="1">
    <source>
        <dbReference type="SAM" id="MobiDB-lite"/>
    </source>
</evidence>
<sequence>MAILKVTHLPFILALLLLCIPTPVCQAQADAVQIVSRAALCFDNRPVMNGCLQSMGINIPGFGNTTTTAIANASSSDELAPAPAPSSATGMCGAPCYAQMMLTMQCMDGILSNIQGYQSGLMQGVQAIFQMSCGVQGNGNGGSGGGSSGIGGSSGGGSGGSGGGGGSTGSNSGGGGGGSSGGGGSGSGGSGSGQSVATTTKGGEQCLF</sequence>
<organism evidence="3 4">
    <name type="scientific">Carex littledalei</name>
    <dbReference type="NCBI Taxonomy" id="544730"/>
    <lineage>
        <taxon>Eukaryota</taxon>
        <taxon>Viridiplantae</taxon>
        <taxon>Streptophyta</taxon>
        <taxon>Embryophyta</taxon>
        <taxon>Tracheophyta</taxon>
        <taxon>Spermatophyta</taxon>
        <taxon>Magnoliopsida</taxon>
        <taxon>Liliopsida</taxon>
        <taxon>Poales</taxon>
        <taxon>Cyperaceae</taxon>
        <taxon>Cyperoideae</taxon>
        <taxon>Cariceae</taxon>
        <taxon>Carex</taxon>
        <taxon>Carex subgen. Euthyceras</taxon>
    </lineage>
</organism>
<dbReference type="Proteomes" id="UP000623129">
    <property type="component" value="Unassembled WGS sequence"/>
</dbReference>
<feature type="signal peptide" evidence="2">
    <location>
        <begin position="1"/>
        <end position="27"/>
    </location>
</feature>
<accession>A0A833VSP4</accession>
<proteinExistence type="predicted"/>
<feature type="region of interest" description="Disordered" evidence="1">
    <location>
        <begin position="144"/>
        <end position="208"/>
    </location>
</feature>
<feature type="compositionally biased region" description="Gly residues" evidence="1">
    <location>
        <begin position="144"/>
        <end position="192"/>
    </location>
</feature>
<dbReference type="AlphaFoldDB" id="A0A833VSP4"/>
<evidence type="ECO:0000256" key="2">
    <source>
        <dbReference type="SAM" id="SignalP"/>
    </source>
</evidence>
<dbReference type="OrthoDB" id="1843925at2759"/>
<dbReference type="PANTHER" id="PTHR34366:SF9">
    <property type="entry name" value="OS03G0304200 PROTEIN"/>
    <property type="match status" value="1"/>
</dbReference>
<keyword evidence="2" id="KW-0732">Signal</keyword>
<protein>
    <submittedName>
        <fullName evidence="3">Uncharacterized protein</fullName>
    </submittedName>
</protein>
<dbReference type="PANTHER" id="PTHR34366">
    <property type="entry name" value="OS07G0289901 PROTEIN-RELATED"/>
    <property type="match status" value="1"/>
</dbReference>
<comment type="caution">
    <text evidence="3">The sequence shown here is derived from an EMBL/GenBank/DDBJ whole genome shotgun (WGS) entry which is preliminary data.</text>
</comment>
<keyword evidence="4" id="KW-1185">Reference proteome</keyword>
<gene>
    <name evidence="3" type="ORF">FCM35_KLT09389</name>
</gene>
<evidence type="ECO:0000313" key="3">
    <source>
        <dbReference type="EMBL" id="KAF3340545.1"/>
    </source>
</evidence>